<dbReference type="Proteomes" id="UP000324222">
    <property type="component" value="Unassembled WGS sequence"/>
</dbReference>
<evidence type="ECO:0000313" key="2">
    <source>
        <dbReference type="Proteomes" id="UP000324222"/>
    </source>
</evidence>
<keyword evidence="2" id="KW-1185">Reference proteome</keyword>
<dbReference type="EMBL" id="VSRR010044844">
    <property type="protein sequence ID" value="MPC77028.1"/>
    <property type="molecule type" value="Genomic_DNA"/>
</dbReference>
<name>A0A5B7I826_PORTR</name>
<evidence type="ECO:0000313" key="1">
    <source>
        <dbReference type="EMBL" id="MPC77028.1"/>
    </source>
</evidence>
<comment type="caution">
    <text evidence="1">The sequence shown here is derived from an EMBL/GenBank/DDBJ whole genome shotgun (WGS) entry which is preliminary data.</text>
</comment>
<accession>A0A5B7I826</accession>
<organism evidence="1 2">
    <name type="scientific">Portunus trituberculatus</name>
    <name type="common">Swimming crab</name>
    <name type="synonym">Neptunus trituberculatus</name>
    <dbReference type="NCBI Taxonomy" id="210409"/>
    <lineage>
        <taxon>Eukaryota</taxon>
        <taxon>Metazoa</taxon>
        <taxon>Ecdysozoa</taxon>
        <taxon>Arthropoda</taxon>
        <taxon>Crustacea</taxon>
        <taxon>Multicrustacea</taxon>
        <taxon>Malacostraca</taxon>
        <taxon>Eumalacostraca</taxon>
        <taxon>Eucarida</taxon>
        <taxon>Decapoda</taxon>
        <taxon>Pleocyemata</taxon>
        <taxon>Brachyura</taxon>
        <taxon>Eubrachyura</taxon>
        <taxon>Portunoidea</taxon>
        <taxon>Portunidae</taxon>
        <taxon>Portuninae</taxon>
        <taxon>Portunus</taxon>
    </lineage>
</organism>
<reference evidence="1 2" key="1">
    <citation type="submission" date="2019-05" db="EMBL/GenBank/DDBJ databases">
        <title>Another draft genome of Portunus trituberculatus and its Hox gene families provides insights of decapod evolution.</title>
        <authorList>
            <person name="Jeong J.-H."/>
            <person name="Song I."/>
            <person name="Kim S."/>
            <person name="Choi T."/>
            <person name="Kim D."/>
            <person name="Ryu S."/>
            <person name="Kim W."/>
        </authorList>
    </citation>
    <scope>NUCLEOTIDE SEQUENCE [LARGE SCALE GENOMIC DNA]</scope>
    <source>
        <tissue evidence="1">Muscle</tissue>
    </source>
</reference>
<gene>
    <name evidence="1" type="ORF">E2C01_071467</name>
</gene>
<dbReference type="AlphaFoldDB" id="A0A5B7I826"/>
<proteinExistence type="predicted"/>
<protein>
    <submittedName>
        <fullName evidence="1">Uncharacterized protein</fullName>
    </submittedName>
</protein>
<sequence>MSLTKSAELLGSILFLPHQFCCLLGERSQTLGLANLFADHFPSVSRGILQPRAHVTARE</sequence>